<evidence type="ECO:0000313" key="2">
    <source>
        <dbReference type="Proteomes" id="UP000827092"/>
    </source>
</evidence>
<gene>
    <name evidence="1" type="ORF">JTE90_009768</name>
</gene>
<reference evidence="1 2" key="1">
    <citation type="journal article" date="2022" name="Nat. Ecol. Evol.">
        <title>A masculinizing supergene underlies an exaggerated male reproductive morph in a spider.</title>
        <authorList>
            <person name="Hendrickx F."/>
            <person name="De Corte Z."/>
            <person name="Sonet G."/>
            <person name="Van Belleghem S.M."/>
            <person name="Kostlbacher S."/>
            <person name="Vangestel C."/>
        </authorList>
    </citation>
    <scope>NUCLEOTIDE SEQUENCE [LARGE SCALE GENOMIC DNA]</scope>
    <source>
        <strain evidence="1">W744_W776</strain>
    </source>
</reference>
<keyword evidence="2" id="KW-1185">Reference proteome</keyword>
<sequence length="88" mass="9922">MKVSRRHGCSGKERKMRLIWISVPRSKPGRASDMKVSRGHGRPRIDCRRKDDADGVDLDLCVKVGCSFCHGTPSIQDRIDSPWVIEMG</sequence>
<evidence type="ECO:0000313" key="1">
    <source>
        <dbReference type="EMBL" id="KAG8192747.1"/>
    </source>
</evidence>
<dbReference type="Proteomes" id="UP000827092">
    <property type="component" value="Unassembled WGS sequence"/>
</dbReference>
<proteinExistence type="predicted"/>
<dbReference type="AlphaFoldDB" id="A0AAV6V813"/>
<dbReference type="EMBL" id="JAFNEN010000136">
    <property type="protein sequence ID" value="KAG8192747.1"/>
    <property type="molecule type" value="Genomic_DNA"/>
</dbReference>
<accession>A0AAV6V813</accession>
<name>A0AAV6V813_9ARAC</name>
<organism evidence="1 2">
    <name type="scientific">Oedothorax gibbosus</name>
    <dbReference type="NCBI Taxonomy" id="931172"/>
    <lineage>
        <taxon>Eukaryota</taxon>
        <taxon>Metazoa</taxon>
        <taxon>Ecdysozoa</taxon>
        <taxon>Arthropoda</taxon>
        <taxon>Chelicerata</taxon>
        <taxon>Arachnida</taxon>
        <taxon>Araneae</taxon>
        <taxon>Araneomorphae</taxon>
        <taxon>Entelegynae</taxon>
        <taxon>Araneoidea</taxon>
        <taxon>Linyphiidae</taxon>
        <taxon>Erigoninae</taxon>
        <taxon>Oedothorax</taxon>
    </lineage>
</organism>
<comment type="caution">
    <text evidence="1">The sequence shown here is derived from an EMBL/GenBank/DDBJ whole genome shotgun (WGS) entry which is preliminary data.</text>
</comment>
<protein>
    <submittedName>
        <fullName evidence="1">Uncharacterized protein</fullName>
    </submittedName>
</protein>